<dbReference type="Pfam" id="PF00550">
    <property type="entry name" value="PP-binding"/>
    <property type="match status" value="2"/>
</dbReference>
<feature type="domain" description="Carrier" evidence="5">
    <location>
        <begin position="1578"/>
        <end position="1652"/>
    </location>
</feature>
<dbReference type="PROSITE" id="PS00455">
    <property type="entry name" value="AMP_BINDING"/>
    <property type="match status" value="1"/>
</dbReference>
<dbReference type="InterPro" id="IPR023213">
    <property type="entry name" value="CAT-like_dom_sf"/>
</dbReference>
<evidence type="ECO:0000313" key="8">
    <source>
        <dbReference type="Proteomes" id="UP001609176"/>
    </source>
</evidence>
<evidence type="ECO:0000256" key="4">
    <source>
        <dbReference type="SAM" id="MobiDB-lite"/>
    </source>
</evidence>
<dbReference type="InterPro" id="IPR009081">
    <property type="entry name" value="PP-bd_ACP"/>
</dbReference>
<feature type="compositionally biased region" description="Low complexity" evidence="4">
    <location>
        <begin position="1674"/>
        <end position="1693"/>
    </location>
</feature>
<comment type="cofactor">
    <cofactor evidence="1">
        <name>pantetheine 4'-phosphate</name>
        <dbReference type="ChEBI" id="CHEBI:47942"/>
    </cofactor>
</comment>
<dbReference type="InterPro" id="IPR001242">
    <property type="entry name" value="Condensation_dom"/>
</dbReference>
<dbReference type="SUPFAM" id="SSF56801">
    <property type="entry name" value="Acetyl-CoA synthetase-like"/>
    <property type="match status" value="1"/>
</dbReference>
<evidence type="ECO:0000256" key="3">
    <source>
        <dbReference type="ARBA" id="ARBA00022553"/>
    </source>
</evidence>
<evidence type="ECO:0000313" key="7">
    <source>
        <dbReference type="EMBL" id="MFH5241906.1"/>
    </source>
</evidence>
<keyword evidence="9" id="KW-1185">Reference proteome</keyword>
<protein>
    <submittedName>
        <fullName evidence="6">Amino acid adenylation domain-containing protein</fullName>
    </submittedName>
</protein>
<dbReference type="SMART" id="SM00823">
    <property type="entry name" value="PKS_PP"/>
    <property type="match status" value="2"/>
</dbReference>
<sequence length="1693" mass="183303">MSDDILERRKQLMQQRLRESGLATAEAAPASKRAAGTPSPLSPAQHRMWFVQKLDPKDTTLNVCVAFRLTGPLDPQRLRDAFATVVARHEILRTTYQVDETGEPYQVSSDEAELSWQQHDLTDLAEDKRTRRLEVLVRRSFARPFELSKDLPLRVSLTRVGADEHVLSIVVHHIGWDDESWPVFFTEVNAAYNGADLPDLVAQYLDVAVDTRTNESADAAALDYWRNVLTPVPERLDLPGSQSGVAAVSKTADKVIAQLPADLMARVAGYGQQHSATPFMVLLAAFDALIYRYTAATDFVVSVPVTTRRGRGSDAVIGYFGNALLVRSDFGRADTFDAVVDSTRAACSAAFAHQSVGIDRVVREVNPARVGGQDGIAQLVQLSFSARGNAYGFALSGIESTQLELGSSVAAEPLGLMVVFDQAGGSARVEATYLVDALDEALVTQLLEHYVGFLEAAIAKPHKRIGDIDILGSAGRSDIVAISHGGLVEEPATTLPAMFEDRVAATPDPIALASDDIELSYAELNARANRLAHWLIGQRVGPEDVVALQLATSVEFVIATLAVMKAGGAYLPIDPAYPDDRVEYLVDDALPKLILDVPGLAAAENAAVALSDANPVDADRVGALVPSNIAYVIYTSGSTGKPKGVPVPHNAIAEHLAGFAAEWGLTAADRVLQSTSVSFDASMMDIFVTLTLGARVVVPKPNAFRDLPYVADLVIRHGVTVVHMVPSMLATFLLMPKVKEWQTLRHVPVGGEALPGEVADRFATIFEAELRNHYGPTEAVVASTHMEVEGPQGTGIVPIGIPNRNVYLYLLDDALQLVPTGVVAEIYLGGEQLARGYLGRPGLTAERFVADPFLPGKRLYRTGDLARRNANGDIEFVGRADEQVKIRGYRIELGEVEAAVAAHPGVAHCVLVVAENKTLGTFLAAYAVPVAGLELDTDQVRGYVGAILPEYMVPASIAVIDEIPLTAHGKLDRRALPEPVLSVVREYREPATPTEIRVSALYGTIFNRDQVGADDSFFELGGHSLLAARLVTMIRAEFGLEIDVRAPFDTPTVSGLAGVLVEQFREEYDIDLDELDDEGPDPDIGAEVRASGRPAVGKRERGEHVPLAYSQRAYWFQRKLEGAGQGENVPFGLRFDGPLDRSALITAVGDVVARHESLRTTFLEHEGNPYQFVHPIDEFVVPIVEVDSVEAVDDELANDVKYDFDLSNEPLVRVRLFAVGAAKTDEQIHVLTVLMHHIIADDRSNKIFVEDLTVAYRARLRNETPTAWPTLDIQYADYAMWQREMFDHAPGGGELSPFGRGQIDYWHKALADVPAEITVARDRERPARLGRTGDMVRRTVPASTWTTFKALADEIGATEFMAFQSAAATMMAALGAGEDTTIGAAVANRVGDTTNDLIGLFANVVVLRTDLSGDPTLRTVLRRGRDAALGAISHQDTPFERLVETLNPARSLSRNPLFQVMMHFRYRGQRMDFTEDGSTTIVSKSPDYVVAFMDFHLDFVVEDSGEVTVRVVVNSDIYDIATADVIADTLVGVLDAFAATPDATLSGLAVVPAGWNPNRTPAPRADRVVRPVGDSGAASTSDTERQLIGILEELLEIEDVDGEDGFFALGGDSVISIQWSARAIEAGLPLTPQLVFEHLTITELAAAVDDAIANPPEVEEATEVGDDHRHEPMSASGLSADALAGLQASWSSR</sequence>
<dbReference type="Gene3D" id="3.30.559.10">
    <property type="entry name" value="Chloramphenicol acetyltransferase-like domain"/>
    <property type="match status" value="2"/>
</dbReference>
<dbReference type="InterPro" id="IPR010071">
    <property type="entry name" value="AA_adenyl_dom"/>
</dbReference>
<dbReference type="InterPro" id="IPR025110">
    <property type="entry name" value="AMP-bd_C"/>
</dbReference>
<dbReference type="InterPro" id="IPR000873">
    <property type="entry name" value="AMP-dep_synth/lig_dom"/>
</dbReference>
<dbReference type="InterPro" id="IPR020845">
    <property type="entry name" value="AMP-binding_CS"/>
</dbReference>
<comment type="caution">
    <text evidence="6">The sequence shown here is derived from an EMBL/GenBank/DDBJ whole genome shotgun (WGS) entry which is preliminary data.</text>
</comment>
<dbReference type="Proteomes" id="UP001609176">
    <property type="component" value="Unassembled WGS sequence"/>
</dbReference>
<dbReference type="Gene3D" id="3.40.50.1820">
    <property type="entry name" value="alpha/beta hydrolase"/>
    <property type="match status" value="1"/>
</dbReference>
<feature type="region of interest" description="Disordered" evidence="4">
    <location>
        <begin position="1561"/>
        <end position="1581"/>
    </location>
</feature>
<dbReference type="Proteomes" id="UP001609219">
    <property type="component" value="Unassembled WGS sequence"/>
</dbReference>
<dbReference type="Gene3D" id="3.30.300.30">
    <property type="match status" value="1"/>
</dbReference>
<evidence type="ECO:0000256" key="2">
    <source>
        <dbReference type="ARBA" id="ARBA00022450"/>
    </source>
</evidence>
<dbReference type="Gene3D" id="2.30.38.10">
    <property type="entry name" value="Luciferase, Domain 3"/>
    <property type="match status" value="1"/>
</dbReference>
<organism evidence="6 9">
    <name type="scientific">Antrihabitans spumae</name>
    <dbReference type="NCBI Taxonomy" id="3373370"/>
    <lineage>
        <taxon>Bacteria</taxon>
        <taxon>Bacillati</taxon>
        <taxon>Actinomycetota</taxon>
        <taxon>Actinomycetes</taxon>
        <taxon>Mycobacteriales</taxon>
        <taxon>Nocardiaceae</taxon>
        <taxon>Antrihabitans</taxon>
    </lineage>
</organism>
<evidence type="ECO:0000313" key="6">
    <source>
        <dbReference type="EMBL" id="MFH5229963.1"/>
    </source>
</evidence>
<dbReference type="PANTHER" id="PTHR45527">
    <property type="entry name" value="NONRIBOSOMAL PEPTIDE SYNTHETASE"/>
    <property type="match status" value="1"/>
</dbReference>
<dbReference type="InterPro" id="IPR006162">
    <property type="entry name" value="Ppantetheine_attach_site"/>
</dbReference>
<feature type="region of interest" description="Disordered" evidence="4">
    <location>
        <begin position="1658"/>
        <end position="1693"/>
    </location>
</feature>
<dbReference type="InterPro" id="IPR045851">
    <property type="entry name" value="AMP-bd_C_sf"/>
</dbReference>
<dbReference type="InterPro" id="IPR036736">
    <property type="entry name" value="ACP-like_sf"/>
</dbReference>
<accession>A0ABW7K4J0</accession>
<feature type="region of interest" description="Disordered" evidence="4">
    <location>
        <begin position="16"/>
        <end position="41"/>
    </location>
</feature>
<dbReference type="EMBL" id="JBIMSN010000062">
    <property type="protein sequence ID" value="MFH5229963.1"/>
    <property type="molecule type" value="Genomic_DNA"/>
</dbReference>
<dbReference type="InterPro" id="IPR029058">
    <property type="entry name" value="AB_hydrolase_fold"/>
</dbReference>
<keyword evidence="3" id="KW-0597">Phosphoprotein</keyword>
<dbReference type="SMART" id="SM01294">
    <property type="entry name" value="PKS_PP_betabranch"/>
    <property type="match status" value="1"/>
</dbReference>
<dbReference type="InterPro" id="IPR020806">
    <property type="entry name" value="PKS_PP-bd"/>
</dbReference>
<dbReference type="NCBIfam" id="TIGR01733">
    <property type="entry name" value="AA-adenyl-dom"/>
    <property type="match status" value="1"/>
</dbReference>
<name>A0ABW7K4J0_9NOCA</name>
<proteinExistence type="predicted"/>
<dbReference type="PROSITE" id="PS50075">
    <property type="entry name" value="CARRIER"/>
    <property type="match status" value="2"/>
</dbReference>
<dbReference type="Gene3D" id="3.30.559.30">
    <property type="entry name" value="Nonribosomal peptide synthetase, condensation domain"/>
    <property type="match status" value="2"/>
</dbReference>
<keyword evidence="2" id="KW-0596">Phosphopantetheine</keyword>
<dbReference type="CDD" id="cd17646">
    <property type="entry name" value="A_NRPS_AB3403-like"/>
    <property type="match status" value="1"/>
</dbReference>
<dbReference type="SUPFAM" id="SSF47336">
    <property type="entry name" value="ACP-like"/>
    <property type="match status" value="2"/>
</dbReference>
<dbReference type="RefSeq" id="WP_395124070.1">
    <property type="nucleotide sequence ID" value="NZ_JBIMSN010000062.1"/>
</dbReference>
<dbReference type="Pfam" id="PF13193">
    <property type="entry name" value="AMP-binding_C"/>
    <property type="match status" value="1"/>
</dbReference>
<dbReference type="Pfam" id="PF00668">
    <property type="entry name" value="Condensation"/>
    <property type="match status" value="2"/>
</dbReference>
<dbReference type="SUPFAM" id="SSF52777">
    <property type="entry name" value="CoA-dependent acyltransferases"/>
    <property type="match status" value="4"/>
</dbReference>
<reference evidence="8 9" key="1">
    <citation type="submission" date="2024-10" db="EMBL/GenBank/DDBJ databases">
        <authorList>
            <person name="Riesco R."/>
        </authorList>
    </citation>
    <scope>NUCLEOTIDE SEQUENCE [LARGE SCALE GENOMIC DNA]</scope>
    <source>
        <strain evidence="7 8">NCIMB 15448</strain>
        <strain evidence="6 9">NCIMB 15450</strain>
    </source>
</reference>
<dbReference type="Gene3D" id="3.40.50.980">
    <property type="match status" value="2"/>
</dbReference>
<evidence type="ECO:0000313" key="9">
    <source>
        <dbReference type="Proteomes" id="UP001609219"/>
    </source>
</evidence>
<dbReference type="EMBL" id="JBIMSP010000009">
    <property type="protein sequence ID" value="MFH5241906.1"/>
    <property type="molecule type" value="Genomic_DNA"/>
</dbReference>
<dbReference type="PROSITE" id="PS00012">
    <property type="entry name" value="PHOSPHOPANTETHEINE"/>
    <property type="match status" value="2"/>
</dbReference>
<dbReference type="PANTHER" id="PTHR45527:SF1">
    <property type="entry name" value="FATTY ACID SYNTHASE"/>
    <property type="match status" value="1"/>
</dbReference>
<dbReference type="Pfam" id="PF00501">
    <property type="entry name" value="AMP-binding"/>
    <property type="match status" value="1"/>
</dbReference>
<evidence type="ECO:0000256" key="1">
    <source>
        <dbReference type="ARBA" id="ARBA00001957"/>
    </source>
</evidence>
<dbReference type="Gene3D" id="1.10.1200.10">
    <property type="entry name" value="ACP-like"/>
    <property type="match status" value="1"/>
</dbReference>
<dbReference type="CDD" id="cd19531">
    <property type="entry name" value="LCL_NRPS-like"/>
    <property type="match status" value="1"/>
</dbReference>
<evidence type="ECO:0000259" key="5">
    <source>
        <dbReference type="PROSITE" id="PS50075"/>
    </source>
</evidence>
<feature type="domain" description="Carrier" evidence="5">
    <location>
        <begin position="989"/>
        <end position="1064"/>
    </location>
</feature>
<gene>
    <name evidence="7" type="ORF">ACHIPV_08395</name>
    <name evidence="6" type="ORF">ACHIRB_15475</name>
</gene>